<keyword evidence="2" id="KW-0547">Nucleotide-binding</keyword>
<dbReference type="SUPFAM" id="SSF52954">
    <property type="entry name" value="Class II aaRS ABD-related"/>
    <property type="match status" value="1"/>
</dbReference>
<evidence type="ECO:0000313" key="6">
    <source>
        <dbReference type="EMBL" id="SUA23984.1"/>
    </source>
</evidence>
<keyword evidence="1 6" id="KW-0436">Ligase</keyword>
<keyword evidence="4 6" id="KW-0030">Aminoacyl-tRNA synthetase</keyword>
<dbReference type="GO" id="GO:0005524">
    <property type="term" value="F:ATP binding"/>
    <property type="evidence" value="ECO:0007669"/>
    <property type="project" value="UniProtKB-KW"/>
</dbReference>
<evidence type="ECO:0000256" key="4">
    <source>
        <dbReference type="ARBA" id="ARBA00023146"/>
    </source>
</evidence>
<sequence>MLLDDRDERAGVLLNDSELLGIPHRIVIGDRALKEGNVEYAERRDNEAQAVAIGEIVARVTASLNA</sequence>
<dbReference type="AlphaFoldDB" id="A0A378W0H1"/>
<organism evidence="6">
    <name type="scientific">Neisseria gonorrhoeae</name>
    <dbReference type="NCBI Taxonomy" id="485"/>
    <lineage>
        <taxon>Bacteria</taxon>
        <taxon>Pseudomonadati</taxon>
        <taxon>Pseudomonadota</taxon>
        <taxon>Betaproteobacteria</taxon>
        <taxon>Neisseriales</taxon>
        <taxon>Neisseriaceae</taxon>
        <taxon>Neisseria</taxon>
    </lineage>
</organism>
<dbReference type="EMBL" id="UGRI01000001">
    <property type="protein sequence ID" value="SUA23984.1"/>
    <property type="molecule type" value="Genomic_DNA"/>
</dbReference>
<feature type="domain" description="Anticodon-binding" evidence="5">
    <location>
        <begin position="3"/>
        <end position="61"/>
    </location>
</feature>
<evidence type="ECO:0000256" key="1">
    <source>
        <dbReference type="ARBA" id="ARBA00022598"/>
    </source>
</evidence>
<evidence type="ECO:0000259" key="5">
    <source>
        <dbReference type="Pfam" id="PF03129"/>
    </source>
</evidence>
<proteinExistence type="predicted"/>
<evidence type="ECO:0000256" key="3">
    <source>
        <dbReference type="ARBA" id="ARBA00022917"/>
    </source>
</evidence>
<dbReference type="GO" id="GO:0006418">
    <property type="term" value="P:tRNA aminoacylation for protein translation"/>
    <property type="evidence" value="ECO:0007669"/>
    <property type="project" value="UniProtKB-ARBA"/>
</dbReference>
<protein>
    <submittedName>
        <fullName evidence="6">Prolyl-tRNA synthetase</fullName>
        <ecNumber evidence="6">6.1.1.15</ecNumber>
    </submittedName>
</protein>
<dbReference type="Gene3D" id="3.40.50.800">
    <property type="entry name" value="Anticodon-binding domain"/>
    <property type="match status" value="1"/>
</dbReference>
<dbReference type="EC" id="6.1.1.15" evidence="6"/>
<dbReference type="InterPro" id="IPR004154">
    <property type="entry name" value="Anticodon-bd"/>
</dbReference>
<reference evidence="6" key="1">
    <citation type="submission" date="2018-06" db="EMBL/GenBank/DDBJ databases">
        <authorList>
            <consortium name="Pathogen Informatics"/>
            <person name="Doyle S."/>
        </authorList>
    </citation>
    <scope>NUCLEOTIDE SEQUENCE [LARGE SCALE GENOMIC DNA]</scope>
    <source>
        <strain evidence="6">NCTC11421</strain>
    </source>
</reference>
<accession>A0A378W0H1</accession>
<dbReference type="GO" id="GO:0004827">
    <property type="term" value="F:proline-tRNA ligase activity"/>
    <property type="evidence" value="ECO:0007669"/>
    <property type="project" value="UniProtKB-EC"/>
</dbReference>
<keyword evidence="2" id="KW-0067">ATP-binding</keyword>
<dbReference type="Pfam" id="PF03129">
    <property type="entry name" value="HGTP_anticodon"/>
    <property type="match status" value="1"/>
</dbReference>
<dbReference type="InterPro" id="IPR036621">
    <property type="entry name" value="Anticodon-bd_dom_sf"/>
</dbReference>
<keyword evidence="3" id="KW-0648">Protein biosynthesis</keyword>
<gene>
    <name evidence="6" type="primary">proS_1</name>
    <name evidence="6" type="ORF">NCTC11421_01974</name>
</gene>
<name>A0A378W0H1_NEIGO</name>
<evidence type="ECO:0000256" key="2">
    <source>
        <dbReference type="ARBA" id="ARBA00022840"/>
    </source>
</evidence>